<dbReference type="GeneID" id="37001831"/>
<name>A0A2V1A8Y9_9ASCO</name>
<feature type="compositionally biased region" description="Polar residues" evidence="1">
    <location>
        <begin position="1296"/>
        <end position="1342"/>
    </location>
</feature>
<feature type="compositionally biased region" description="Basic and acidic residues" evidence="1">
    <location>
        <begin position="1343"/>
        <end position="1402"/>
    </location>
</feature>
<feature type="compositionally biased region" description="Polar residues" evidence="1">
    <location>
        <begin position="1437"/>
        <end position="1447"/>
    </location>
</feature>
<feature type="compositionally biased region" description="Polar residues" evidence="1">
    <location>
        <begin position="535"/>
        <end position="546"/>
    </location>
</feature>
<feature type="compositionally biased region" description="Polar residues" evidence="1">
    <location>
        <begin position="820"/>
        <end position="846"/>
    </location>
</feature>
<feature type="region of interest" description="Disordered" evidence="1">
    <location>
        <begin position="708"/>
        <end position="735"/>
    </location>
</feature>
<feature type="compositionally biased region" description="Low complexity" evidence="1">
    <location>
        <begin position="868"/>
        <end position="886"/>
    </location>
</feature>
<dbReference type="PANTHER" id="PTHR43503">
    <property type="entry name" value="MCG48959-RELATED"/>
    <property type="match status" value="1"/>
</dbReference>
<feature type="compositionally biased region" description="Polar residues" evidence="1">
    <location>
        <begin position="770"/>
        <end position="789"/>
    </location>
</feature>
<feature type="region of interest" description="Disordered" evidence="1">
    <location>
        <begin position="1065"/>
        <end position="1134"/>
    </location>
</feature>
<dbReference type="Proteomes" id="UP000244406">
    <property type="component" value="Unassembled WGS sequence"/>
</dbReference>
<feature type="compositionally biased region" description="Polar residues" evidence="1">
    <location>
        <begin position="708"/>
        <end position="720"/>
    </location>
</feature>
<sequence>MTTFLPTSSACHSLQLPPTEKDDRLNLNVRTGSASILHNSLVFTFGGLTVGLDLADKIDAKHISNTFLSKLGPNKSKKIRKYLSGELFYLDLLSKTWSRVSLPEQSLRPKPRLFHEMAKGNNCIYIFGGLVFPDDGDESTDEMASRLVPCNDLWQFDLRSKSWSRLHDGLEVSVGVPSPRYCHKMTLINTLHFARKKDHCGLIIAGGQGADSRPLYDNFAYDLVEKKYVDAGNPLFFSASSGDKQKDKDSGLSQFDSVSKDKNVNVNYLNSVIVNFSEEVEHHHHHLHRHTHGHSERRESENHGPIVQDISTAEEESIILYSPTTDLSDNPDVNPLLSFRIGKRICRGKVMPLHNQRNNESSFSEQKANILRRTVPHNLSFPTGGLFGQNLVIVGFLPNDLDISIFIYNKPTGKWSRLNIFCHHDYGSHRFWGGFAWTSHHKVVLLGNYVTSRTTSSVRYFSSMITVSLPVTNILASFEMAGSHFHGPDGKKYLTMETSSAEDFASASSSAEDTSSLSELEDDDIPDFNPARKFSTMSSKSDSKAPVNNRSFNEYVHYAAPKVNYTKIRSVFPPAAITLGRSAFDRYGDMMSDLELISISGDRIPISMTVLRERWGKYFIDLLAKAYVGAVDKFEFDQLQSETSQKLRASRSSGGSSESRSTRHGASSDDISSNEPLADRPEKTFHVSIPSVKPSQKEPPQFRLPFQEASSTTSLGSKDTGSIDPHKKVAERKASVSSYSSTNSLLASQLQDIPPQLPMPNEPLPAVPATPTTFKPGSRKNSTDATSPRASLLHTLTVLRNIPSHGGKSPRASPFASPRGSVSASSDQQNTEISVPTMSKTTSLNKVQDDTLRMPSDTIDFASERRASSSTRASSNSDSSMKKNSSATLTAETPATARSVHEETFEDEDTEGHHHHALLDFDNNDAESFKMEPSLIPRKLYIPFCTSSLKAFAEYMYTGQVGNKWTLRPCLLDCMLIARYFKVPLLYDLISEVLYGIIGRKEAHIIKEGKRLKKKYFECFQDLGRHVDSNLKLPIDEYEGFMDTVDDGYLDIALLRKSSSLHKASVSSQGSKKRNTSTQASIPEEKTNFNDGDYFQSRSRRLGSEEPKSPKSGQLEPSESTPVEDSKSEGDEDEDIYQSDIHFLDFSDDRNFGVNPRSKSVFDRSAYDSVTYLTTEGDDEEKEKSLSTTLEVLVSPDSPPPSDYVIDLIHGIASVCTDVKLMLRALNVKHMSKALKQTEQDYEKLARLARQAQTSEDDTQSQLTVSQPGSGRPSVATLRPASGSGNVTPFKRTPTAELSESGPSNAQPQTMRSSTSLNTTTSAFKFTPLKSSTTGGRTNSKSSLEDNKDLDKRIAQIIRQEEKTKQKAAKEEKQRAVKEEKRAAKEAKRVEREKVEKKERESLSQVTSKHAATPLERNSTEPQNFYSSRTRDDDAASQYSKPSIASTSKEKKGGFMSRIGHKFRHPEPPKQADSNDSDVRSISTTRSSSSQTSGSSKKSSRRTGFFGLRKRN</sequence>
<feature type="compositionally biased region" description="Polar residues" evidence="1">
    <location>
        <begin position="1403"/>
        <end position="1428"/>
    </location>
</feature>
<protein>
    <recommendedName>
        <fullName evidence="4">BTB domain-containing protein</fullName>
    </recommendedName>
</protein>
<feature type="compositionally biased region" description="Basic and acidic residues" evidence="1">
    <location>
        <begin position="724"/>
        <end position="734"/>
    </location>
</feature>
<feature type="region of interest" description="Disordered" evidence="1">
    <location>
        <begin position="642"/>
        <end position="682"/>
    </location>
</feature>
<feature type="region of interest" description="Disordered" evidence="1">
    <location>
        <begin position="511"/>
        <end position="546"/>
    </location>
</feature>
<reference evidence="2 3" key="1">
    <citation type="submission" date="2017-12" db="EMBL/GenBank/DDBJ databases">
        <title>Genome Sequence of the Amphotericin B-resistant Candida duobushaemulonii strain, B09383.</title>
        <authorList>
            <person name="Chow N.A."/>
            <person name="Gade L."/>
            <person name="Batra D."/>
            <person name="Rowe L.A."/>
            <person name="Loparev V.N."/>
            <person name="Litvintseva A.P."/>
        </authorList>
    </citation>
    <scope>NUCLEOTIDE SEQUENCE [LARGE SCALE GENOMIC DNA]</scope>
    <source>
        <strain evidence="2 3">B09383</strain>
    </source>
</reference>
<evidence type="ECO:0000256" key="1">
    <source>
        <dbReference type="SAM" id="MobiDB-lite"/>
    </source>
</evidence>
<accession>A0A2V1A8Y9</accession>
<feature type="region of interest" description="Disordered" evidence="1">
    <location>
        <begin position="753"/>
        <end position="913"/>
    </location>
</feature>
<feature type="compositionally biased region" description="Low complexity" evidence="1">
    <location>
        <begin position="1480"/>
        <end position="1497"/>
    </location>
</feature>
<feature type="region of interest" description="Disordered" evidence="1">
    <location>
        <begin position="281"/>
        <end position="302"/>
    </location>
</feature>
<dbReference type="Gene3D" id="2.120.10.80">
    <property type="entry name" value="Kelch-type beta propeller"/>
    <property type="match status" value="1"/>
</dbReference>
<comment type="caution">
    <text evidence="2">The sequence shown here is derived from an EMBL/GenBank/DDBJ whole genome shotgun (WGS) entry which is preliminary data.</text>
</comment>
<gene>
    <name evidence="2" type="ORF">CXQ87_001831</name>
</gene>
<feature type="region of interest" description="Disordered" evidence="1">
    <location>
        <begin position="1249"/>
        <end position="1512"/>
    </location>
</feature>
<dbReference type="GO" id="GO:0005829">
    <property type="term" value="C:cytosol"/>
    <property type="evidence" value="ECO:0007669"/>
    <property type="project" value="TreeGrafter"/>
</dbReference>
<feature type="compositionally biased region" description="Polar residues" evidence="1">
    <location>
        <begin position="1111"/>
        <end position="1123"/>
    </location>
</feature>
<dbReference type="EMBL" id="PKFP01000001">
    <property type="protein sequence ID" value="PVH13713.1"/>
    <property type="molecule type" value="Genomic_DNA"/>
</dbReference>
<feature type="compositionally biased region" description="Low complexity" evidence="1">
    <location>
        <begin position="650"/>
        <end position="659"/>
    </location>
</feature>
<dbReference type="Pfam" id="PF24681">
    <property type="entry name" value="Kelch_KLHDC2_KLHL20_DRC7"/>
    <property type="match status" value="1"/>
</dbReference>
<proteinExistence type="predicted"/>
<dbReference type="RefSeq" id="XP_025334653.1">
    <property type="nucleotide sequence ID" value="XM_025480353.1"/>
</dbReference>
<organism evidence="2 3">
    <name type="scientific">Candidozyma duobushaemuli</name>
    <dbReference type="NCBI Taxonomy" id="1231522"/>
    <lineage>
        <taxon>Eukaryota</taxon>
        <taxon>Fungi</taxon>
        <taxon>Dikarya</taxon>
        <taxon>Ascomycota</taxon>
        <taxon>Saccharomycotina</taxon>
        <taxon>Pichiomycetes</taxon>
        <taxon>Metschnikowiaceae</taxon>
        <taxon>Candidozyma</taxon>
    </lineage>
</organism>
<dbReference type="VEuPathDB" id="FungiDB:CXQ87_001831"/>
<evidence type="ECO:0008006" key="4">
    <source>
        <dbReference type="Google" id="ProtNLM"/>
    </source>
</evidence>
<feature type="compositionally biased region" description="Pro residues" evidence="1">
    <location>
        <begin position="755"/>
        <end position="768"/>
    </location>
</feature>
<evidence type="ECO:0000313" key="3">
    <source>
        <dbReference type="Proteomes" id="UP000244406"/>
    </source>
</evidence>
<dbReference type="GO" id="GO:0005739">
    <property type="term" value="C:mitochondrion"/>
    <property type="evidence" value="ECO:0007669"/>
    <property type="project" value="TreeGrafter"/>
</dbReference>
<keyword evidence="3" id="KW-1185">Reference proteome</keyword>
<dbReference type="GO" id="GO:0045454">
    <property type="term" value="P:cell redox homeostasis"/>
    <property type="evidence" value="ECO:0007669"/>
    <property type="project" value="TreeGrafter"/>
</dbReference>
<feature type="compositionally biased region" description="Polar residues" evidence="1">
    <location>
        <begin position="1260"/>
        <end position="1269"/>
    </location>
</feature>
<feature type="compositionally biased region" description="Basic residues" evidence="1">
    <location>
        <begin position="283"/>
        <end position="292"/>
    </location>
</feature>
<dbReference type="SUPFAM" id="SSF117281">
    <property type="entry name" value="Kelch motif"/>
    <property type="match status" value="1"/>
</dbReference>
<dbReference type="InterPro" id="IPR015915">
    <property type="entry name" value="Kelch-typ_b-propeller"/>
</dbReference>
<dbReference type="PANTHER" id="PTHR43503:SF2">
    <property type="entry name" value="NEGATIVE REGULATOR OF SPORULATION MDS3-RELATED"/>
    <property type="match status" value="1"/>
</dbReference>
<feature type="compositionally biased region" description="Basic and acidic residues" evidence="1">
    <location>
        <begin position="293"/>
        <end position="302"/>
    </location>
</feature>
<evidence type="ECO:0000313" key="2">
    <source>
        <dbReference type="EMBL" id="PVH13713.1"/>
    </source>
</evidence>